<protein>
    <submittedName>
        <fullName evidence="1">Uncharacterized protein</fullName>
    </submittedName>
</protein>
<accession>A0A2A6CK02</accession>
<reference evidence="1" key="2">
    <citation type="submission" date="2022-06" db="UniProtKB">
        <authorList>
            <consortium name="EnsemblMetazoa"/>
        </authorList>
    </citation>
    <scope>IDENTIFICATION</scope>
    <source>
        <strain evidence="1">PS312</strain>
    </source>
</reference>
<proteinExistence type="predicted"/>
<accession>A0A8R1YHJ1</accession>
<gene>
    <name evidence="1" type="primary">WBGene00115373</name>
</gene>
<name>A0A2A6CK02_PRIPA</name>
<reference evidence="2" key="1">
    <citation type="journal article" date="2008" name="Nat. Genet.">
        <title>The Pristionchus pacificus genome provides a unique perspective on nematode lifestyle and parasitism.</title>
        <authorList>
            <person name="Dieterich C."/>
            <person name="Clifton S.W."/>
            <person name="Schuster L.N."/>
            <person name="Chinwalla A."/>
            <person name="Delehaunty K."/>
            <person name="Dinkelacker I."/>
            <person name="Fulton L."/>
            <person name="Fulton R."/>
            <person name="Godfrey J."/>
            <person name="Minx P."/>
            <person name="Mitreva M."/>
            <person name="Roeseler W."/>
            <person name="Tian H."/>
            <person name="Witte H."/>
            <person name="Yang S.P."/>
            <person name="Wilson R.K."/>
            <person name="Sommer R.J."/>
        </authorList>
    </citation>
    <scope>NUCLEOTIDE SEQUENCE [LARGE SCALE GENOMIC DNA]</scope>
    <source>
        <strain evidence="2">PS312</strain>
    </source>
</reference>
<dbReference type="EnsemblMetazoa" id="PPA25819.1">
    <property type="protein sequence ID" value="PPA25819.1"/>
    <property type="gene ID" value="WBGene00115373"/>
</dbReference>
<evidence type="ECO:0000313" key="1">
    <source>
        <dbReference type="EnsemblMetazoa" id="PPA25819.1"/>
    </source>
</evidence>
<dbReference type="AlphaFoldDB" id="A0A2A6CK02"/>
<dbReference type="Proteomes" id="UP000005239">
    <property type="component" value="Unassembled WGS sequence"/>
</dbReference>
<evidence type="ECO:0000313" key="2">
    <source>
        <dbReference type="Proteomes" id="UP000005239"/>
    </source>
</evidence>
<keyword evidence="2" id="KW-1185">Reference proteome</keyword>
<sequence>MDSCPLMSRINAQFAIAIYLLITTVIGLPVIPPVRFPPLYSLSILPAEDNSLLREFVSIDFVSINDEDASPDPSCTNPRLRAVLEQSISDSTTISLLAVLARISDGQFAANCTTDSAPELDRRVHFCKLTRGRTTCAVATGPLQMNDNSPDTMLQEAHIFRPRDLLALLLISVTLAYSLAEAAQADSGETSVRGFQTGDELLRSLREARSATQSTDFEFVKETIERIKRQVQKAVNESPLMSNPSYVLLGIRQ</sequence>
<organism evidence="1 2">
    <name type="scientific">Pristionchus pacificus</name>
    <name type="common">Parasitic nematode worm</name>
    <dbReference type="NCBI Taxonomy" id="54126"/>
    <lineage>
        <taxon>Eukaryota</taxon>
        <taxon>Metazoa</taxon>
        <taxon>Ecdysozoa</taxon>
        <taxon>Nematoda</taxon>
        <taxon>Chromadorea</taxon>
        <taxon>Rhabditida</taxon>
        <taxon>Rhabditina</taxon>
        <taxon>Diplogasteromorpha</taxon>
        <taxon>Diplogasteroidea</taxon>
        <taxon>Neodiplogasteridae</taxon>
        <taxon>Pristionchus</taxon>
    </lineage>
</organism>